<keyword evidence="3" id="KW-1185">Reference proteome</keyword>
<dbReference type="GO" id="GO:0003676">
    <property type="term" value="F:nucleic acid binding"/>
    <property type="evidence" value="ECO:0007669"/>
    <property type="project" value="InterPro"/>
</dbReference>
<sequence>MIRLRIDVLKAVSSPDLIQIADNFGINIEDIPVKTSCVQWLPPAPNWMKANSDGSLTADRGGYGALLRDEMGYFSIGTAGQSNPTSINLLEFQGLLKGLELGIRLGAMRIWFEADSTTAIAWVKDKGSLPWTALRMKRKMQQGLALLNDWKISHIPREGNSVADLLASHRTSNGESIFQKHELWPAIEELLKKDQIGTVYKRNS</sequence>
<reference evidence="2" key="2">
    <citation type="submission" date="2023-06" db="EMBL/GenBank/DDBJ databases">
        <authorList>
            <person name="Ma L."/>
            <person name="Liu K.-W."/>
            <person name="Li Z."/>
            <person name="Hsiao Y.-Y."/>
            <person name="Qi Y."/>
            <person name="Fu T."/>
            <person name="Tang G."/>
            <person name="Zhang D."/>
            <person name="Sun W.-H."/>
            <person name="Liu D.-K."/>
            <person name="Li Y."/>
            <person name="Chen G.-Z."/>
            <person name="Liu X.-D."/>
            <person name="Liao X.-Y."/>
            <person name="Jiang Y.-T."/>
            <person name="Yu X."/>
            <person name="Hao Y."/>
            <person name="Huang J."/>
            <person name="Zhao X.-W."/>
            <person name="Ke S."/>
            <person name="Chen Y.-Y."/>
            <person name="Wu W.-L."/>
            <person name="Hsu J.-L."/>
            <person name="Lin Y.-F."/>
            <person name="Huang M.-D."/>
            <person name="Li C.-Y."/>
            <person name="Huang L."/>
            <person name="Wang Z.-W."/>
            <person name="Zhao X."/>
            <person name="Zhong W.-Y."/>
            <person name="Peng D.-H."/>
            <person name="Ahmad S."/>
            <person name="Lan S."/>
            <person name="Zhang J.-S."/>
            <person name="Tsai W.-C."/>
            <person name="Van De Peer Y."/>
            <person name="Liu Z.-J."/>
        </authorList>
    </citation>
    <scope>NUCLEOTIDE SEQUENCE</scope>
    <source>
        <strain evidence="2">CP</strain>
        <tissue evidence="2">Leaves</tissue>
    </source>
</reference>
<proteinExistence type="predicted"/>
<dbReference type="Pfam" id="PF13456">
    <property type="entry name" value="RVT_3"/>
    <property type="match status" value="1"/>
</dbReference>
<dbReference type="EMBL" id="JAUJYO010000005">
    <property type="protein sequence ID" value="KAK1316680.1"/>
    <property type="molecule type" value="Genomic_DNA"/>
</dbReference>
<dbReference type="PANTHER" id="PTHR47723:SF19">
    <property type="entry name" value="POLYNUCLEOTIDYL TRANSFERASE, RIBONUCLEASE H-LIKE SUPERFAMILY PROTEIN"/>
    <property type="match status" value="1"/>
</dbReference>
<gene>
    <name evidence="2" type="ORF">QJS10_CPA05g01848</name>
</gene>
<reference evidence="2" key="1">
    <citation type="journal article" date="2023" name="Nat. Commun.">
        <title>Diploid and tetraploid genomes of Acorus and the evolution of monocots.</title>
        <authorList>
            <person name="Ma L."/>
            <person name="Liu K.W."/>
            <person name="Li Z."/>
            <person name="Hsiao Y.Y."/>
            <person name="Qi Y."/>
            <person name="Fu T."/>
            <person name="Tang G.D."/>
            <person name="Zhang D."/>
            <person name="Sun W.H."/>
            <person name="Liu D.K."/>
            <person name="Li Y."/>
            <person name="Chen G.Z."/>
            <person name="Liu X.D."/>
            <person name="Liao X.Y."/>
            <person name="Jiang Y.T."/>
            <person name="Yu X."/>
            <person name="Hao Y."/>
            <person name="Huang J."/>
            <person name="Zhao X.W."/>
            <person name="Ke S."/>
            <person name="Chen Y.Y."/>
            <person name="Wu W.L."/>
            <person name="Hsu J.L."/>
            <person name="Lin Y.F."/>
            <person name="Huang M.D."/>
            <person name="Li C.Y."/>
            <person name="Huang L."/>
            <person name="Wang Z.W."/>
            <person name="Zhao X."/>
            <person name="Zhong W.Y."/>
            <person name="Peng D.H."/>
            <person name="Ahmad S."/>
            <person name="Lan S."/>
            <person name="Zhang J.S."/>
            <person name="Tsai W.C."/>
            <person name="Van de Peer Y."/>
            <person name="Liu Z.J."/>
        </authorList>
    </citation>
    <scope>NUCLEOTIDE SEQUENCE</scope>
    <source>
        <strain evidence="2">CP</strain>
    </source>
</reference>
<evidence type="ECO:0000313" key="3">
    <source>
        <dbReference type="Proteomes" id="UP001180020"/>
    </source>
</evidence>
<dbReference type="GO" id="GO:0004523">
    <property type="term" value="F:RNA-DNA hybrid ribonuclease activity"/>
    <property type="evidence" value="ECO:0007669"/>
    <property type="project" value="InterPro"/>
</dbReference>
<evidence type="ECO:0000313" key="2">
    <source>
        <dbReference type="EMBL" id="KAK1316680.1"/>
    </source>
</evidence>
<dbReference type="InterPro" id="IPR002156">
    <property type="entry name" value="RNaseH_domain"/>
</dbReference>
<name>A0AAV9EVA1_ACOCL</name>
<dbReference type="InterPro" id="IPR036397">
    <property type="entry name" value="RNaseH_sf"/>
</dbReference>
<dbReference type="PANTHER" id="PTHR47723">
    <property type="entry name" value="OS05G0353850 PROTEIN"/>
    <property type="match status" value="1"/>
</dbReference>
<evidence type="ECO:0000259" key="1">
    <source>
        <dbReference type="Pfam" id="PF13456"/>
    </source>
</evidence>
<dbReference type="InterPro" id="IPR044730">
    <property type="entry name" value="RNase_H-like_dom_plant"/>
</dbReference>
<dbReference type="InterPro" id="IPR012337">
    <property type="entry name" value="RNaseH-like_sf"/>
</dbReference>
<organism evidence="2 3">
    <name type="scientific">Acorus calamus</name>
    <name type="common">Sweet flag</name>
    <dbReference type="NCBI Taxonomy" id="4465"/>
    <lineage>
        <taxon>Eukaryota</taxon>
        <taxon>Viridiplantae</taxon>
        <taxon>Streptophyta</taxon>
        <taxon>Embryophyta</taxon>
        <taxon>Tracheophyta</taxon>
        <taxon>Spermatophyta</taxon>
        <taxon>Magnoliopsida</taxon>
        <taxon>Liliopsida</taxon>
        <taxon>Acoraceae</taxon>
        <taxon>Acorus</taxon>
    </lineage>
</organism>
<feature type="domain" description="RNase H type-1" evidence="1">
    <location>
        <begin position="51"/>
        <end position="169"/>
    </location>
</feature>
<accession>A0AAV9EVA1</accession>
<dbReference type="Proteomes" id="UP001180020">
    <property type="component" value="Unassembled WGS sequence"/>
</dbReference>
<dbReference type="CDD" id="cd06222">
    <property type="entry name" value="RNase_H_like"/>
    <property type="match status" value="1"/>
</dbReference>
<comment type="caution">
    <text evidence="2">The sequence shown here is derived from an EMBL/GenBank/DDBJ whole genome shotgun (WGS) entry which is preliminary data.</text>
</comment>
<dbReference type="AlphaFoldDB" id="A0AAV9EVA1"/>
<dbReference type="Gene3D" id="3.30.420.10">
    <property type="entry name" value="Ribonuclease H-like superfamily/Ribonuclease H"/>
    <property type="match status" value="1"/>
</dbReference>
<dbReference type="InterPro" id="IPR053151">
    <property type="entry name" value="RNase_H-like"/>
</dbReference>
<dbReference type="SUPFAM" id="SSF53098">
    <property type="entry name" value="Ribonuclease H-like"/>
    <property type="match status" value="1"/>
</dbReference>
<protein>
    <recommendedName>
        <fullName evidence="1">RNase H type-1 domain-containing protein</fullName>
    </recommendedName>
</protein>